<dbReference type="Gene3D" id="3.90.1150.10">
    <property type="entry name" value="Aspartate Aminotransferase, domain 1"/>
    <property type="match status" value="1"/>
</dbReference>
<proteinExistence type="predicted"/>
<reference evidence="1 2" key="1">
    <citation type="submission" date="2019-09" db="EMBL/GenBank/DDBJ databases">
        <title>Draft genome sequences of 48 bacterial type strains from the CCUG.</title>
        <authorList>
            <person name="Tunovic T."/>
            <person name="Pineiro-Iglesias B."/>
            <person name="Unosson C."/>
            <person name="Inganas E."/>
            <person name="Ohlen M."/>
            <person name="Cardew S."/>
            <person name="Jensie-Markopoulos S."/>
            <person name="Salva-Serra F."/>
            <person name="Jaen-Luchoro D."/>
            <person name="Karlsson R."/>
            <person name="Svensson-Stadler L."/>
            <person name="Chun J."/>
            <person name="Moore E."/>
        </authorList>
    </citation>
    <scope>NUCLEOTIDE SEQUENCE [LARGE SCALE GENOMIC DNA]</scope>
    <source>
        <strain evidence="1 2">CCUG 65687</strain>
    </source>
</reference>
<dbReference type="InterPro" id="IPR015421">
    <property type="entry name" value="PyrdxlP-dep_Trfase_major"/>
</dbReference>
<feature type="non-terminal residue" evidence="1">
    <location>
        <position position="96"/>
    </location>
</feature>
<name>A0A6L3MKI7_9BURK</name>
<dbReference type="AlphaFoldDB" id="A0A6L3MKI7"/>
<dbReference type="SUPFAM" id="SSF53383">
    <property type="entry name" value="PLP-dependent transferases"/>
    <property type="match status" value="1"/>
</dbReference>
<comment type="caution">
    <text evidence="1">The sequence shown here is derived from an EMBL/GenBank/DDBJ whole genome shotgun (WGS) entry which is preliminary data.</text>
</comment>
<gene>
    <name evidence="1" type="ORF">F7R13_35790</name>
</gene>
<accession>A0A6L3MKI7</accession>
<dbReference type="Gene3D" id="3.40.640.10">
    <property type="entry name" value="Type I PLP-dependent aspartate aminotransferase-like (Major domain)"/>
    <property type="match status" value="1"/>
</dbReference>
<evidence type="ECO:0000313" key="2">
    <source>
        <dbReference type="Proteomes" id="UP000473571"/>
    </source>
</evidence>
<dbReference type="InterPro" id="IPR015424">
    <property type="entry name" value="PyrdxlP-dep_Trfase"/>
</dbReference>
<dbReference type="EMBL" id="VZOL01001406">
    <property type="protein sequence ID" value="KAB0631350.1"/>
    <property type="molecule type" value="Genomic_DNA"/>
</dbReference>
<dbReference type="InterPro" id="IPR015422">
    <property type="entry name" value="PyrdxlP-dep_Trfase_small"/>
</dbReference>
<evidence type="ECO:0000313" key="1">
    <source>
        <dbReference type="EMBL" id="KAB0631350.1"/>
    </source>
</evidence>
<organism evidence="1 2">
    <name type="scientific">Burkholderia territorii</name>
    <dbReference type="NCBI Taxonomy" id="1503055"/>
    <lineage>
        <taxon>Bacteria</taxon>
        <taxon>Pseudomonadati</taxon>
        <taxon>Pseudomonadota</taxon>
        <taxon>Betaproteobacteria</taxon>
        <taxon>Burkholderiales</taxon>
        <taxon>Burkholderiaceae</taxon>
        <taxon>Burkholderia</taxon>
        <taxon>Burkholderia cepacia complex</taxon>
    </lineage>
</organism>
<dbReference type="Proteomes" id="UP000473571">
    <property type="component" value="Unassembled WGS sequence"/>
</dbReference>
<protein>
    <submittedName>
        <fullName evidence="1">8-amino-7-oxononanoate synthase</fullName>
    </submittedName>
</protein>
<sequence>MKQSSPETTMPLLDALQRGLAELDAQGLRRVRRTADTACDAHMRVDGRDIVGFASNDYLGLAAHPALVAAFAEGAQRYGSGSGGSHLLGGHSRAHA</sequence>